<dbReference type="InterPro" id="IPR013666">
    <property type="entry name" value="PH_pln"/>
</dbReference>
<dbReference type="Proteomes" id="UP001642260">
    <property type="component" value="Unassembled WGS sequence"/>
</dbReference>
<dbReference type="InterPro" id="IPR008546">
    <property type="entry name" value="VAN3-bd-like_auxin_canal"/>
</dbReference>
<dbReference type="SUPFAM" id="SSF50729">
    <property type="entry name" value="PH domain-like"/>
    <property type="match status" value="1"/>
</dbReference>
<dbReference type="PANTHER" id="PTHR31351">
    <property type="entry name" value="EXPRESSED PROTEIN"/>
    <property type="match status" value="1"/>
</dbReference>
<keyword evidence="4" id="KW-1185">Reference proteome</keyword>
<dbReference type="PROSITE" id="PS50003">
    <property type="entry name" value="PH_DOMAIN"/>
    <property type="match status" value="1"/>
</dbReference>
<reference evidence="3 4" key="1">
    <citation type="submission" date="2022-03" db="EMBL/GenBank/DDBJ databases">
        <authorList>
            <person name="Macdonald S."/>
            <person name="Ahmed S."/>
            <person name="Newling K."/>
        </authorList>
    </citation>
    <scope>NUCLEOTIDE SEQUENCE [LARGE SCALE GENOMIC DNA]</scope>
</reference>
<feature type="region of interest" description="Disordered" evidence="1">
    <location>
        <begin position="23"/>
        <end position="65"/>
    </location>
</feature>
<gene>
    <name evidence="3" type="ORF">ERUC_LOCUS7722</name>
</gene>
<name>A0ABC8JFV9_ERUVS</name>
<proteinExistence type="predicted"/>
<organism evidence="3 4">
    <name type="scientific">Eruca vesicaria subsp. sativa</name>
    <name type="common">Garden rocket</name>
    <name type="synonym">Eruca sativa</name>
    <dbReference type="NCBI Taxonomy" id="29727"/>
    <lineage>
        <taxon>Eukaryota</taxon>
        <taxon>Viridiplantae</taxon>
        <taxon>Streptophyta</taxon>
        <taxon>Embryophyta</taxon>
        <taxon>Tracheophyta</taxon>
        <taxon>Spermatophyta</taxon>
        <taxon>Magnoliopsida</taxon>
        <taxon>eudicotyledons</taxon>
        <taxon>Gunneridae</taxon>
        <taxon>Pentapetalae</taxon>
        <taxon>rosids</taxon>
        <taxon>malvids</taxon>
        <taxon>Brassicales</taxon>
        <taxon>Brassicaceae</taxon>
        <taxon>Brassiceae</taxon>
        <taxon>Eruca</taxon>
    </lineage>
</organism>
<dbReference type="InterPro" id="IPR001849">
    <property type="entry name" value="PH_domain"/>
</dbReference>
<accession>A0ABC8JFV9</accession>
<evidence type="ECO:0000313" key="3">
    <source>
        <dbReference type="EMBL" id="CAH8316699.1"/>
    </source>
</evidence>
<comment type="caution">
    <text evidence="3">The sequence shown here is derived from an EMBL/GenBank/DDBJ whole genome shotgun (WGS) entry which is preliminary data.</text>
</comment>
<dbReference type="Pfam" id="PF05703">
    <property type="entry name" value="Auxin_canalis"/>
    <property type="match status" value="2"/>
</dbReference>
<evidence type="ECO:0000259" key="2">
    <source>
        <dbReference type="PROSITE" id="PS50003"/>
    </source>
</evidence>
<feature type="compositionally biased region" description="Low complexity" evidence="1">
    <location>
        <begin position="287"/>
        <end position="304"/>
    </location>
</feature>
<protein>
    <recommendedName>
        <fullName evidence="2">PH domain-containing protein</fullName>
    </recommendedName>
</protein>
<feature type="region of interest" description="Disordered" evidence="1">
    <location>
        <begin position="278"/>
        <end position="306"/>
    </location>
</feature>
<sequence>MDQVRTLNSIPYGLQEVAEVEEIEEDNDNESMTLSSVPENETSECSSSPETYPPLPPRPKTPREPMEFLCRSWSSSTSEITLALSSQKSSKQLNKTHKLSELVGVTSPAPAPVPPLQLAEKTASVFHARRTSAIGKWFHHRDFVGGKITGISKRDKSRYENAHLHTAVSIASLATAIAAVTASGNQDGAFMDSKMSSALASASELLASHCVELAELSGAGHDRVVSAVRSAVDVRGPGDLLTLTAAAATALRGEAALRTRLPKEAKNSAAISPCERALPETHDCSSELDSSSTTTEEQTSSQGVEESDLACNGELMQCTQNGVLRWKHMKVYINKKSQVIILNGRKKKKGSIIIRLLDIWVAFFLQVVVEIKSKHVRGAFSMKSKGIVNDVCETVSGLQNVKEEENTEEKELYFGISTGKGLTKFKCKSKADKQTWVDNIRNLLHRVTAIEAIKTSLQTTNIGDST</sequence>
<dbReference type="Pfam" id="PF08458">
    <property type="entry name" value="PH_2"/>
    <property type="match status" value="2"/>
</dbReference>
<dbReference type="InterPro" id="IPR040269">
    <property type="entry name" value="VAB"/>
</dbReference>
<dbReference type="EMBL" id="CAKOAT010085154">
    <property type="protein sequence ID" value="CAH8316699.1"/>
    <property type="molecule type" value="Genomic_DNA"/>
</dbReference>
<feature type="domain" description="PH" evidence="2">
    <location>
        <begin position="308"/>
        <end position="445"/>
    </location>
</feature>
<dbReference type="AlphaFoldDB" id="A0ABC8JFV9"/>
<dbReference type="PANTHER" id="PTHR31351:SF22">
    <property type="entry name" value="PH DOMAIN-CONTAINING PROTEIN"/>
    <property type="match status" value="1"/>
</dbReference>
<evidence type="ECO:0000256" key="1">
    <source>
        <dbReference type="SAM" id="MobiDB-lite"/>
    </source>
</evidence>
<feature type="compositionally biased region" description="Polar residues" evidence="1">
    <location>
        <begin position="31"/>
        <end position="48"/>
    </location>
</feature>
<evidence type="ECO:0000313" key="4">
    <source>
        <dbReference type="Proteomes" id="UP001642260"/>
    </source>
</evidence>